<evidence type="ECO:0008006" key="3">
    <source>
        <dbReference type="Google" id="ProtNLM"/>
    </source>
</evidence>
<sequence>MAGKGWMWNFRKRIPEISLRIPEVTSLARAEAFNKPQVNKYFSRLEQVIDENKLDKTMIFNMDGSALTTVQVPPKVFAQKGKKQVGAITSAERGVHTTVVVCMSSGGTYVPPSIIFPRKRFNPLLYDDAFYR</sequence>
<reference evidence="1" key="1">
    <citation type="journal article" date="2023" name="Insect Mol. Biol.">
        <title>Genome sequencing provides insights into the evolution of gene families encoding plant cell wall-degrading enzymes in longhorned beetles.</title>
        <authorList>
            <person name="Shin N.R."/>
            <person name="Okamura Y."/>
            <person name="Kirsch R."/>
            <person name="Pauchet Y."/>
        </authorList>
    </citation>
    <scope>NUCLEOTIDE SEQUENCE</scope>
    <source>
        <strain evidence="1">RBIC_L_NR</strain>
    </source>
</reference>
<comment type="caution">
    <text evidence="1">The sequence shown here is derived from an EMBL/GenBank/DDBJ whole genome shotgun (WGS) entry which is preliminary data.</text>
</comment>
<evidence type="ECO:0000313" key="1">
    <source>
        <dbReference type="EMBL" id="KAJ8947982.1"/>
    </source>
</evidence>
<protein>
    <recommendedName>
        <fullName evidence="3">DDE-1 domain-containing protein</fullName>
    </recommendedName>
</protein>
<organism evidence="1 2">
    <name type="scientific">Rhamnusium bicolor</name>
    <dbReference type="NCBI Taxonomy" id="1586634"/>
    <lineage>
        <taxon>Eukaryota</taxon>
        <taxon>Metazoa</taxon>
        <taxon>Ecdysozoa</taxon>
        <taxon>Arthropoda</taxon>
        <taxon>Hexapoda</taxon>
        <taxon>Insecta</taxon>
        <taxon>Pterygota</taxon>
        <taxon>Neoptera</taxon>
        <taxon>Endopterygota</taxon>
        <taxon>Coleoptera</taxon>
        <taxon>Polyphaga</taxon>
        <taxon>Cucujiformia</taxon>
        <taxon>Chrysomeloidea</taxon>
        <taxon>Cerambycidae</taxon>
        <taxon>Lepturinae</taxon>
        <taxon>Rhagiini</taxon>
        <taxon>Rhamnusium</taxon>
    </lineage>
</organism>
<name>A0AAV8YAW9_9CUCU</name>
<dbReference type="EMBL" id="JANEYF010002330">
    <property type="protein sequence ID" value="KAJ8947982.1"/>
    <property type="molecule type" value="Genomic_DNA"/>
</dbReference>
<gene>
    <name evidence="1" type="ORF">NQ314_008517</name>
</gene>
<dbReference type="Proteomes" id="UP001162156">
    <property type="component" value="Unassembled WGS sequence"/>
</dbReference>
<dbReference type="AlphaFoldDB" id="A0AAV8YAW9"/>
<keyword evidence="2" id="KW-1185">Reference proteome</keyword>
<accession>A0AAV8YAW9</accession>
<proteinExistence type="predicted"/>
<evidence type="ECO:0000313" key="2">
    <source>
        <dbReference type="Proteomes" id="UP001162156"/>
    </source>
</evidence>